<dbReference type="RefSeq" id="XP_037161462.1">
    <property type="nucleotide sequence ID" value="XM_037311756.1"/>
</dbReference>
<keyword evidence="2" id="KW-0732">Signal</keyword>
<dbReference type="OrthoDB" id="4991875at2759"/>
<dbReference type="EMBL" id="JACCJC010000052">
    <property type="protein sequence ID" value="KAF6232031.1"/>
    <property type="molecule type" value="Genomic_DNA"/>
</dbReference>
<gene>
    <name evidence="3" type="ORF">HO173_009868</name>
</gene>
<evidence type="ECO:0000256" key="1">
    <source>
        <dbReference type="SAM" id="MobiDB-lite"/>
    </source>
</evidence>
<protein>
    <submittedName>
        <fullName evidence="3">Uncharacterized protein</fullName>
    </submittedName>
</protein>
<comment type="caution">
    <text evidence="3">The sequence shown here is derived from an EMBL/GenBank/DDBJ whole genome shotgun (WGS) entry which is preliminary data.</text>
</comment>
<feature type="chain" id="PRO_5034551084" evidence="2">
    <location>
        <begin position="24"/>
        <end position="265"/>
    </location>
</feature>
<evidence type="ECO:0000256" key="2">
    <source>
        <dbReference type="SAM" id="SignalP"/>
    </source>
</evidence>
<organism evidence="3 4">
    <name type="scientific">Letharia columbiana</name>
    <dbReference type="NCBI Taxonomy" id="112416"/>
    <lineage>
        <taxon>Eukaryota</taxon>
        <taxon>Fungi</taxon>
        <taxon>Dikarya</taxon>
        <taxon>Ascomycota</taxon>
        <taxon>Pezizomycotina</taxon>
        <taxon>Lecanoromycetes</taxon>
        <taxon>OSLEUM clade</taxon>
        <taxon>Lecanoromycetidae</taxon>
        <taxon>Lecanorales</taxon>
        <taxon>Lecanorineae</taxon>
        <taxon>Parmeliaceae</taxon>
        <taxon>Letharia</taxon>
    </lineage>
</organism>
<keyword evidence="4" id="KW-1185">Reference proteome</keyword>
<feature type="region of interest" description="Disordered" evidence="1">
    <location>
        <begin position="181"/>
        <end position="205"/>
    </location>
</feature>
<feature type="signal peptide" evidence="2">
    <location>
        <begin position="1"/>
        <end position="23"/>
    </location>
</feature>
<feature type="region of interest" description="Disordered" evidence="1">
    <location>
        <begin position="217"/>
        <end position="245"/>
    </location>
</feature>
<proteinExistence type="predicted"/>
<name>A0A8H6FNY9_9LECA</name>
<sequence>MQSSLSLLHLISLLLYAAIRTTGQSTTSLFVPVEYPLNSFSASVVGNDASATTFVFDCATDKSCGPVTVIQGPSTAIFTEADQPITTVWKCEFTPSIPTATCLVTSTSPGYSFAGTSTSFYPSESPDAFPTYLVEITAGSVNLATISATTSSMVDMAAVSASIPAITSDLLSPSFRGSMDGSADATSTADSSATSPTATGTTTSVAGLSSSSAVLTSTESSATNSEASSSGAIVGPQKTGTASSSRSRTETLKALIFILSVLFGL</sequence>
<dbReference type="Proteomes" id="UP000578531">
    <property type="component" value="Unassembled WGS sequence"/>
</dbReference>
<feature type="compositionally biased region" description="Low complexity" evidence="1">
    <location>
        <begin position="182"/>
        <end position="205"/>
    </location>
</feature>
<evidence type="ECO:0000313" key="3">
    <source>
        <dbReference type="EMBL" id="KAF6232031.1"/>
    </source>
</evidence>
<evidence type="ECO:0000313" key="4">
    <source>
        <dbReference type="Proteomes" id="UP000578531"/>
    </source>
</evidence>
<dbReference type="AlphaFoldDB" id="A0A8H6FNY9"/>
<reference evidence="3 4" key="1">
    <citation type="journal article" date="2020" name="Genomics">
        <title>Complete, high-quality genomes from long-read metagenomic sequencing of two wolf lichen thalli reveals enigmatic genome architecture.</title>
        <authorList>
            <person name="McKenzie S.K."/>
            <person name="Walston R.F."/>
            <person name="Allen J.L."/>
        </authorList>
    </citation>
    <scope>NUCLEOTIDE SEQUENCE [LARGE SCALE GENOMIC DNA]</scope>
    <source>
        <strain evidence="3">WasteWater2</strain>
    </source>
</reference>
<dbReference type="GeneID" id="59291517"/>
<accession>A0A8H6FNY9</accession>
<feature type="compositionally biased region" description="Low complexity" evidence="1">
    <location>
        <begin position="217"/>
        <end position="230"/>
    </location>
</feature>